<dbReference type="Pfam" id="PF00857">
    <property type="entry name" value="Isochorismatase"/>
    <property type="match status" value="1"/>
</dbReference>
<dbReference type="Proteomes" id="UP000242515">
    <property type="component" value="Unassembled WGS sequence"/>
</dbReference>
<dbReference type="STRING" id="988801.SAMN05216522_10248"/>
<organism evidence="3 4">
    <name type="scientific">Rosenbergiella nectarea</name>
    <dbReference type="NCBI Taxonomy" id="988801"/>
    <lineage>
        <taxon>Bacteria</taxon>
        <taxon>Pseudomonadati</taxon>
        <taxon>Pseudomonadota</taxon>
        <taxon>Gammaproteobacteria</taxon>
        <taxon>Enterobacterales</taxon>
        <taxon>Erwiniaceae</taxon>
        <taxon>Rosenbergiella</taxon>
    </lineage>
</organism>
<dbReference type="PANTHER" id="PTHR43540:SF1">
    <property type="entry name" value="ISOCHORISMATASE HYDROLASE"/>
    <property type="match status" value="1"/>
</dbReference>
<evidence type="ECO:0000313" key="3">
    <source>
        <dbReference type="EMBL" id="SEQ28806.1"/>
    </source>
</evidence>
<dbReference type="EMBL" id="FOGC01000002">
    <property type="protein sequence ID" value="SEQ28806.1"/>
    <property type="molecule type" value="Genomic_DNA"/>
</dbReference>
<name>A0A1H9EST4_9GAMM</name>
<dbReference type="InterPro" id="IPR050272">
    <property type="entry name" value="Isochorismatase-like_hydrls"/>
</dbReference>
<dbReference type="RefSeq" id="WP_092672611.1">
    <property type="nucleotide sequence ID" value="NZ_FOGC01000002.1"/>
</dbReference>
<gene>
    <name evidence="3" type="ORF">SAMN05216522_10248</name>
</gene>
<reference evidence="4" key="1">
    <citation type="submission" date="2016-10" db="EMBL/GenBank/DDBJ databases">
        <authorList>
            <person name="Varghese N."/>
            <person name="Submissions S."/>
        </authorList>
    </citation>
    <scope>NUCLEOTIDE SEQUENCE [LARGE SCALE GENOMIC DNA]</scope>
    <source>
        <strain evidence="4">8N4</strain>
    </source>
</reference>
<dbReference type="GO" id="GO:0016787">
    <property type="term" value="F:hydrolase activity"/>
    <property type="evidence" value="ECO:0007669"/>
    <property type="project" value="UniProtKB-KW"/>
</dbReference>
<dbReference type="AlphaFoldDB" id="A0A1H9EST4"/>
<sequence>MADALLIIDMQQFVQQRIDQGIDTFPPQAIENGLLILNAYRQRQRPVIHIYHHDHDSNGTLHPDQLAAMPLEGFQPLPNEKFFIKHGSSAFSHTGLYQHLLAEGISHLTVIGAVAGFCVNSTVRAASDLGLSVTLVDDAVLSFALAGTSYNAELLWNTTLALLAADFAALSSLAQWRSENENSIE</sequence>
<dbReference type="OrthoDB" id="1157330at2"/>
<dbReference type="SUPFAM" id="SSF52499">
    <property type="entry name" value="Isochorismatase-like hydrolases"/>
    <property type="match status" value="1"/>
</dbReference>
<protein>
    <submittedName>
        <fullName evidence="3">Nicotinamidase-related amidase</fullName>
    </submittedName>
</protein>
<feature type="domain" description="Isochorismatase-like" evidence="2">
    <location>
        <begin position="4"/>
        <end position="147"/>
    </location>
</feature>
<proteinExistence type="predicted"/>
<evidence type="ECO:0000259" key="2">
    <source>
        <dbReference type="Pfam" id="PF00857"/>
    </source>
</evidence>
<dbReference type="Gene3D" id="3.40.50.850">
    <property type="entry name" value="Isochorismatase-like"/>
    <property type="match status" value="1"/>
</dbReference>
<dbReference type="InterPro" id="IPR036380">
    <property type="entry name" value="Isochorismatase-like_sf"/>
</dbReference>
<keyword evidence="1" id="KW-0378">Hydrolase</keyword>
<evidence type="ECO:0000256" key="1">
    <source>
        <dbReference type="ARBA" id="ARBA00022801"/>
    </source>
</evidence>
<evidence type="ECO:0000313" key="4">
    <source>
        <dbReference type="Proteomes" id="UP000242515"/>
    </source>
</evidence>
<keyword evidence="4" id="KW-1185">Reference proteome</keyword>
<accession>A0A1H9EST4</accession>
<dbReference type="InterPro" id="IPR000868">
    <property type="entry name" value="Isochorismatase-like_dom"/>
</dbReference>
<dbReference type="PANTHER" id="PTHR43540">
    <property type="entry name" value="PEROXYUREIDOACRYLATE/UREIDOACRYLATE AMIDOHYDROLASE-RELATED"/>
    <property type="match status" value="1"/>
</dbReference>